<comment type="similarity">
    <text evidence="2 8">Belongs to the FAN1 family.</text>
</comment>
<accession>A0AAV1KQ65</accession>
<keyword evidence="8" id="KW-0227">DNA damage</keyword>
<keyword evidence="12" id="KW-1185">Reference proteome</keyword>
<protein>
    <recommendedName>
        <fullName evidence="8">Fanconi-associated nuclease</fullName>
        <ecNumber evidence="8">3.1.4.1</ecNumber>
    </recommendedName>
</protein>
<keyword evidence="8" id="KW-0539">Nucleus</keyword>
<dbReference type="GO" id="GO:0046872">
    <property type="term" value="F:metal ion binding"/>
    <property type="evidence" value="ECO:0007669"/>
    <property type="project" value="UniProtKB-KW"/>
</dbReference>
<comment type="cofactor">
    <cofactor evidence="8">
        <name>Mg(2+)</name>
        <dbReference type="ChEBI" id="CHEBI:18420"/>
    </cofactor>
    <cofactor evidence="8">
        <name>Mn(2+)</name>
        <dbReference type="ChEBI" id="CHEBI:29035"/>
    </cofactor>
</comment>
<feature type="compositionally biased region" description="Polar residues" evidence="9">
    <location>
        <begin position="100"/>
        <end position="129"/>
    </location>
</feature>
<keyword evidence="6 8" id="KW-0460">Magnesium</keyword>
<sequence length="825" mass="96081">MSQQLKLSNYYKIKGGKVYLSMDAVKKKKRSLSLNSSKPIKIAKSNREISENVIDLCSDDENSDFSMEKKNNNSNTSKRESITTIVYSPTTPKKEPRPGSTPNSNKFRSPGSNNKFFSPTKNRRITSPQKAKRSLNKVLIPNNEPMVLDKSFTEVCEGFDDKTIFLLKIIHKYLQDHSLRCLLPETTDNLLSKCVNVVKPGMRLICRLYWRRRGWYRRNEIKKIASDNTNNIDDPSLEYMTRSLVQIGLIESCVCSDNNNIMMFDDFVELLKLEELKEICKELKLKVQTKVDAVRSLKNFSSRTSNISSYFMGPKSNNANRVLKMLELKTGSCYRLTEAARTTFTKLYCLMYLGIDYGLIRENRLELLLINDKAKRETYPIDKDMPLDNASVIFNTRDEFESYINAYTIYENWEAAKTLNEKLEITSKVYDLYKKISEEEMKHYKSLPTWLRRYTSAYEYIRILESSIQELKRTKTESHNKLALDILSMLISQSAFRQHKKAEWYAEKALILHKRMNSYNEAAEILIEGFKSDMSEETKDAMRPRALVIATLKTTSNETAQHLRDELLLHATKDPIPEKNFKAKHIYKQPMENFYNRGKIKFETFTAIGERVVEEAEEYCITQYINSGQYTNGGHWEGRIITTIFFLLFWDIIYMRLPGIRGIFLTYYQIFPLDLFTESFYVNRKTLIDERLAMIRNSQKDNLLKKMQETWDSRPESELSGINRNIGWDNVSAVCSCLSPRAIAAICQRLALDYRYTHSGFPDLTLWNVHTKQIKFVEVKTDSDKPSIKQRQWLHYLRGCGVEVEFCYVGVNTMRCRARAGDSDD</sequence>
<keyword evidence="4 8" id="KW-0479">Metal-binding</keyword>
<dbReference type="EC" id="3.1.4.1" evidence="8"/>
<dbReference type="CDD" id="cd22326">
    <property type="entry name" value="FAN1-like"/>
    <property type="match status" value="1"/>
</dbReference>
<dbReference type="EMBL" id="CAVLGL010000068">
    <property type="protein sequence ID" value="CAK1584419.1"/>
    <property type="molecule type" value="Genomic_DNA"/>
</dbReference>
<evidence type="ECO:0000256" key="7">
    <source>
        <dbReference type="ARBA" id="ARBA00023211"/>
    </source>
</evidence>
<dbReference type="GO" id="GO:0004528">
    <property type="term" value="F:phosphodiesterase I activity"/>
    <property type="evidence" value="ECO:0007669"/>
    <property type="project" value="UniProtKB-EC"/>
</dbReference>
<evidence type="ECO:0000313" key="11">
    <source>
        <dbReference type="EMBL" id="CAK1584419.1"/>
    </source>
</evidence>
<keyword evidence="3 8" id="KW-0540">Nuclease</keyword>
<evidence type="ECO:0000313" key="12">
    <source>
        <dbReference type="Proteomes" id="UP001314205"/>
    </source>
</evidence>
<dbReference type="Pfam" id="PF21170">
    <property type="entry name" value="FAN1_TPR"/>
    <property type="match status" value="1"/>
</dbReference>
<dbReference type="PANTHER" id="PTHR15749">
    <property type="entry name" value="FANCONI-ASSOCIATED NUCLEASE 1"/>
    <property type="match status" value="1"/>
</dbReference>
<dbReference type="GO" id="GO:0070336">
    <property type="term" value="F:flap-structured DNA binding"/>
    <property type="evidence" value="ECO:0007669"/>
    <property type="project" value="TreeGrafter"/>
</dbReference>
<comment type="catalytic activity">
    <reaction evidence="1 8">
        <text>Hydrolytically removes 5'-nucleotides successively from the 3'-hydroxy termini of 3'-hydroxy-terminated oligonucleotides.</text>
        <dbReference type="EC" id="3.1.4.1"/>
    </reaction>
</comment>
<dbReference type="GO" id="GO:0017108">
    <property type="term" value="F:5'-flap endonuclease activity"/>
    <property type="evidence" value="ECO:0007669"/>
    <property type="project" value="TreeGrafter"/>
</dbReference>
<comment type="subcellular location">
    <subcellularLocation>
        <location evidence="8">Nucleus</location>
    </subcellularLocation>
</comment>
<dbReference type="AlphaFoldDB" id="A0AAV1KQ65"/>
<keyword evidence="7 8" id="KW-0464">Manganese</keyword>
<comment type="function">
    <text evidence="8">Nuclease required for the repair of DNA interstrand cross-links (ICL). Acts as a 5'-3' exonuclease that anchors at a cut end of DNA and cleaves DNA successively at every third nucleotide, allowing to excise an ICL from one strand through flanking incisions.</text>
</comment>
<gene>
    <name evidence="11" type="ORF">PARMNEM_LOCUS5659</name>
</gene>
<dbReference type="InterPro" id="IPR049132">
    <property type="entry name" value="FAN1-like_euk"/>
</dbReference>
<evidence type="ECO:0000256" key="6">
    <source>
        <dbReference type="ARBA" id="ARBA00022842"/>
    </source>
</evidence>
<evidence type="ECO:0000256" key="2">
    <source>
        <dbReference type="ARBA" id="ARBA00005533"/>
    </source>
</evidence>
<proteinExistence type="inferred from homology"/>
<dbReference type="Pfam" id="PF08774">
    <property type="entry name" value="VRR_NUC"/>
    <property type="match status" value="1"/>
</dbReference>
<dbReference type="InterPro" id="IPR014883">
    <property type="entry name" value="VRR_NUC"/>
</dbReference>
<dbReference type="GO" id="GO:0005634">
    <property type="term" value="C:nucleus"/>
    <property type="evidence" value="ECO:0007669"/>
    <property type="project" value="UniProtKB-SubCell"/>
</dbReference>
<feature type="compositionally biased region" description="Polar residues" evidence="9">
    <location>
        <begin position="82"/>
        <end position="91"/>
    </location>
</feature>
<organism evidence="11 12">
    <name type="scientific">Parnassius mnemosyne</name>
    <name type="common">clouded apollo</name>
    <dbReference type="NCBI Taxonomy" id="213953"/>
    <lineage>
        <taxon>Eukaryota</taxon>
        <taxon>Metazoa</taxon>
        <taxon>Ecdysozoa</taxon>
        <taxon>Arthropoda</taxon>
        <taxon>Hexapoda</taxon>
        <taxon>Insecta</taxon>
        <taxon>Pterygota</taxon>
        <taxon>Neoptera</taxon>
        <taxon>Endopterygota</taxon>
        <taxon>Lepidoptera</taxon>
        <taxon>Glossata</taxon>
        <taxon>Ditrysia</taxon>
        <taxon>Papilionoidea</taxon>
        <taxon>Papilionidae</taxon>
        <taxon>Parnassiinae</taxon>
        <taxon>Parnassini</taxon>
        <taxon>Parnassius</taxon>
        <taxon>Driopa</taxon>
    </lineage>
</organism>
<comment type="caution">
    <text evidence="11">The sequence shown here is derived from an EMBL/GenBank/DDBJ whole genome shotgun (WGS) entry which is preliminary data.</text>
</comment>
<evidence type="ECO:0000256" key="4">
    <source>
        <dbReference type="ARBA" id="ARBA00022723"/>
    </source>
</evidence>
<evidence type="ECO:0000256" key="3">
    <source>
        <dbReference type="ARBA" id="ARBA00022722"/>
    </source>
</evidence>
<evidence type="ECO:0000256" key="8">
    <source>
        <dbReference type="RuleBase" id="RU365033"/>
    </source>
</evidence>
<dbReference type="SMART" id="SM00990">
    <property type="entry name" value="VRR_NUC"/>
    <property type="match status" value="1"/>
</dbReference>
<dbReference type="InterPro" id="IPR033315">
    <property type="entry name" value="Fan1-like"/>
</dbReference>
<keyword evidence="5 8" id="KW-0378">Hydrolase</keyword>
<evidence type="ECO:0000256" key="9">
    <source>
        <dbReference type="SAM" id="MobiDB-lite"/>
    </source>
</evidence>
<dbReference type="GO" id="GO:0036297">
    <property type="term" value="P:interstrand cross-link repair"/>
    <property type="evidence" value="ECO:0007669"/>
    <property type="project" value="InterPro"/>
</dbReference>
<keyword evidence="8" id="KW-0234">DNA repair</keyword>
<feature type="domain" description="VRR-NUC" evidence="10">
    <location>
        <begin position="710"/>
        <end position="811"/>
    </location>
</feature>
<evidence type="ECO:0000256" key="1">
    <source>
        <dbReference type="ARBA" id="ARBA00000983"/>
    </source>
</evidence>
<dbReference type="GO" id="GO:0008409">
    <property type="term" value="F:5'-3' exonuclease activity"/>
    <property type="evidence" value="ECO:0007669"/>
    <property type="project" value="TreeGrafter"/>
</dbReference>
<dbReference type="InterPro" id="IPR011856">
    <property type="entry name" value="tRNA_endonuc-like_dom_sf"/>
</dbReference>
<feature type="compositionally biased region" description="Basic and acidic residues" evidence="9">
    <location>
        <begin position="66"/>
        <end position="81"/>
    </location>
</feature>
<reference evidence="11 12" key="1">
    <citation type="submission" date="2023-11" db="EMBL/GenBank/DDBJ databases">
        <authorList>
            <person name="Hedman E."/>
            <person name="Englund M."/>
            <person name="Stromberg M."/>
            <person name="Nyberg Akerstrom W."/>
            <person name="Nylinder S."/>
            <person name="Jareborg N."/>
            <person name="Kallberg Y."/>
            <person name="Kronander E."/>
        </authorList>
    </citation>
    <scope>NUCLEOTIDE SEQUENCE [LARGE SCALE GENOMIC DNA]</scope>
</reference>
<name>A0AAV1KQ65_9NEOP</name>
<dbReference type="Gene3D" id="3.40.1350.10">
    <property type="match status" value="1"/>
</dbReference>
<dbReference type="InterPro" id="IPR049126">
    <property type="entry name" value="FAN1-like_TPR"/>
</dbReference>
<dbReference type="Proteomes" id="UP001314205">
    <property type="component" value="Unassembled WGS sequence"/>
</dbReference>
<evidence type="ECO:0000256" key="5">
    <source>
        <dbReference type="ARBA" id="ARBA00022801"/>
    </source>
</evidence>
<dbReference type="PANTHER" id="PTHR15749:SF4">
    <property type="entry name" value="FANCONI-ASSOCIATED NUCLEASE 1"/>
    <property type="match status" value="1"/>
</dbReference>
<feature type="region of interest" description="Disordered" evidence="9">
    <location>
        <begin position="60"/>
        <end position="132"/>
    </location>
</feature>
<evidence type="ECO:0000259" key="10">
    <source>
        <dbReference type="SMART" id="SM00990"/>
    </source>
</evidence>